<dbReference type="Gene3D" id="3.40.30.10">
    <property type="entry name" value="Glutaredoxin"/>
    <property type="match status" value="1"/>
</dbReference>
<dbReference type="InterPro" id="IPR004045">
    <property type="entry name" value="Glutathione_S-Trfase_N"/>
</dbReference>
<protein>
    <submittedName>
        <fullName evidence="4">Glutathione S-transferase</fullName>
    </submittedName>
</protein>
<feature type="domain" description="GST N-terminal" evidence="3">
    <location>
        <begin position="1"/>
        <end position="80"/>
    </location>
</feature>
<dbReference type="OrthoDB" id="9810080at2"/>
<proteinExistence type="inferred from homology"/>
<dbReference type="Gene3D" id="1.20.1050.10">
    <property type="match status" value="1"/>
</dbReference>
<dbReference type="Pfam" id="PF02798">
    <property type="entry name" value="GST_N"/>
    <property type="match status" value="1"/>
</dbReference>
<dbReference type="SUPFAM" id="SSF52833">
    <property type="entry name" value="Thioredoxin-like"/>
    <property type="match status" value="1"/>
</dbReference>
<keyword evidence="5" id="KW-1185">Reference proteome</keyword>
<dbReference type="CDD" id="cd03046">
    <property type="entry name" value="GST_N_GTT1_like"/>
    <property type="match status" value="1"/>
</dbReference>
<dbReference type="Proteomes" id="UP000184268">
    <property type="component" value="Unassembled WGS sequence"/>
</dbReference>
<evidence type="ECO:0000313" key="4">
    <source>
        <dbReference type="EMBL" id="SHH77310.1"/>
    </source>
</evidence>
<evidence type="ECO:0000256" key="2">
    <source>
        <dbReference type="ARBA" id="ARBA00022679"/>
    </source>
</evidence>
<dbReference type="PROSITE" id="PS50404">
    <property type="entry name" value="GST_NTER"/>
    <property type="match status" value="1"/>
</dbReference>
<dbReference type="AlphaFoldDB" id="A0A1M5VQ45"/>
<dbReference type="GO" id="GO:0016740">
    <property type="term" value="F:transferase activity"/>
    <property type="evidence" value="ECO:0007669"/>
    <property type="project" value="UniProtKB-KW"/>
</dbReference>
<dbReference type="EMBL" id="FQXG01000004">
    <property type="protein sequence ID" value="SHH77310.1"/>
    <property type="molecule type" value="Genomic_DNA"/>
</dbReference>
<dbReference type="SFLD" id="SFLDS00019">
    <property type="entry name" value="Glutathione_Transferase_(cytos"/>
    <property type="match status" value="1"/>
</dbReference>
<dbReference type="SFLD" id="SFLDG00358">
    <property type="entry name" value="Main_(cytGST)"/>
    <property type="match status" value="1"/>
</dbReference>
<dbReference type="RefSeq" id="WP_067656999.1">
    <property type="nucleotide sequence ID" value="NZ_FQXG01000004.1"/>
</dbReference>
<dbReference type="PANTHER" id="PTHR44051">
    <property type="entry name" value="GLUTATHIONE S-TRANSFERASE-RELATED"/>
    <property type="match status" value="1"/>
</dbReference>
<name>A0A1M5VQ45_9GAMM</name>
<keyword evidence="2 4" id="KW-0808">Transferase</keyword>
<dbReference type="PANTHER" id="PTHR44051:SF8">
    <property type="entry name" value="GLUTATHIONE S-TRANSFERASE GSTA"/>
    <property type="match status" value="1"/>
</dbReference>
<accession>A0A1M5VQ45</accession>
<gene>
    <name evidence="4" type="ORF">SAMN02745129_2911</name>
</gene>
<dbReference type="SFLD" id="SFLDG01150">
    <property type="entry name" value="Main.1:_Beta-like"/>
    <property type="match status" value="1"/>
</dbReference>
<dbReference type="SUPFAM" id="SSF47616">
    <property type="entry name" value="GST C-terminal domain-like"/>
    <property type="match status" value="1"/>
</dbReference>
<dbReference type="InterPro" id="IPR036249">
    <property type="entry name" value="Thioredoxin-like_sf"/>
</dbReference>
<reference evidence="4 5" key="1">
    <citation type="submission" date="2016-11" db="EMBL/GenBank/DDBJ databases">
        <authorList>
            <person name="Jaros S."/>
            <person name="Januszkiewicz K."/>
            <person name="Wedrychowicz H."/>
        </authorList>
    </citation>
    <scope>NUCLEOTIDE SEQUENCE [LARGE SCALE GENOMIC DNA]</scope>
    <source>
        <strain evidence="4 5">DSM 16917</strain>
    </source>
</reference>
<dbReference type="InterPro" id="IPR036282">
    <property type="entry name" value="Glutathione-S-Trfase_C_sf"/>
</dbReference>
<evidence type="ECO:0000256" key="1">
    <source>
        <dbReference type="ARBA" id="ARBA00007409"/>
    </source>
</evidence>
<evidence type="ECO:0000313" key="5">
    <source>
        <dbReference type="Proteomes" id="UP000184268"/>
    </source>
</evidence>
<comment type="similarity">
    <text evidence="1">Belongs to the GST superfamily.</text>
</comment>
<sequence length="209" mass="23938">MTTLYGFPGTRSFRVAWVLEEIGIEWDYQLVDLAQGAHQKPPFLTMNPRAKVPALEDNGVNLTESVAICLYLAERYAPTRLLPPQATAQSARHHQWINLIIGEIEQPLWLIGKHKFALPRERRIADNLAHGQWEFAKIQDELASDLPEQGYLLGTDSPLVADLLLAQTLQWAHHFKLPLSERAEAFRQRLTALPSYQRARQREESLRNN</sequence>
<dbReference type="InterPro" id="IPR040079">
    <property type="entry name" value="Glutathione_S-Trfase"/>
</dbReference>
<dbReference type="FunFam" id="3.40.30.10:FF:000039">
    <property type="entry name" value="Glutathione S-transferase domain"/>
    <property type="match status" value="1"/>
</dbReference>
<dbReference type="STRING" id="299255.SAMN02745129_2911"/>
<organism evidence="4 5">
    <name type="scientific">Ferrimonas marina</name>
    <dbReference type="NCBI Taxonomy" id="299255"/>
    <lineage>
        <taxon>Bacteria</taxon>
        <taxon>Pseudomonadati</taxon>
        <taxon>Pseudomonadota</taxon>
        <taxon>Gammaproteobacteria</taxon>
        <taxon>Alteromonadales</taxon>
        <taxon>Ferrimonadaceae</taxon>
        <taxon>Ferrimonas</taxon>
    </lineage>
</organism>
<evidence type="ECO:0000259" key="3">
    <source>
        <dbReference type="PROSITE" id="PS50404"/>
    </source>
</evidence>